<dbReference type="EMBL" id="JXTB01000734">
    <property type="protein sequence ID" value="PON33371.1"/>
    <property type="molecule type" value="Genomic_DNA"/>
</dbReference>
<name>A0A2P5AA06_PARAD</name>
<evidence type="ECO:0000313" key="2">
    <source>
        <dbReference type="Proteomes" id="UP000237105"/>
    </source>
</evidence>
<proteinExistence type="predicted"/>
<organism evidence="1 2">
    <name type="scientific">Parasponia andersonii</name>
    <name type="common">Sponia andersonii</name>
    <dbReference type="NCBI Taxonomy" id="3476"/>
    <lineage>
        <taxon>Eukaryota</taxon>
        <taxon>Viridiplantae</taxon>
        <taxon>Streptophyta</taxon>
        <taxon>Embryophyta</taxon>
        <taxon>Tracheophyta</taxon>
        <taxon>Spermatophyta</taxon>
        <taxon>Magnoliopsida</taxon>
        <taxon>eudicotyledons</taxon>
        <taxon>Gunneridae</taxon>
        <taxon>Pentapetalae</taxon>
        <taxon>rosids</taxon>
        <taxon>fabids</taxon>
        <taxon>Rosales</taxon>
        <taxon>Cannabaceae</taxon>
        <taxon>Parasponia</taxon>
    </lineage>
</organism>
<dbReference type="AlphaFoldDB" id="A0A2P5AA06"/>
<gene>
    <name evidence="1" type="ORF">PanWU01x14_353250</name>
</gene>
<sequence length="110" mass="12169">RQTQIIYLLIIEKIITKLLSPILSTKSKTTQLLTSQPVASERLFMRIRGVLPIAPTRPCLDFFLEETKSLVLLDEEDLDFRLQRKKESTTIEAAATMAPVVLTGAIGGGG</sequence>
<dbReference type="Proteomes" id="UP000237105">
    <property type="component" value="Unassembled WGS sequence"/>
</dbReference>
<comment type="caution">
    <text evidence="1">The sequence shown here is derived from an EMBL/GenBank/DDBJ whole genome shotgun (WGS) entry which is preliminary data.</text>
</comment>
<reference evidence="2" key="1">
    <citation type="submission" date="2016-06" db="EMBL/GenBank/DDBJ databases">
        <title>Parallel loss of symbiosis genes in relatives of nitrogen-fixing non-legume Parasponia.</title>
        <authorList>
            <person name="Van Velzen R."/>
            <person name="Holmer R."/>
            <person name="Bu F."/>
            <person name="Rutten L."/>
            <person name="Van Zeijl A."/>
            <person name="Liu W."/>
            <person name="Santuari L."/>
            <person name="Cao Q."/>
            <person name="Sharma T."/>
            <person name="Shen D."/>
            <person name="Roswanjaya Y."/>
            <person name="Wardhani T."/>
            <person name="Kalhor M.S."/>
            <person name="Jansen J."/>
            <person name="Van den Hoogen J."/>
            <person name="Gungor B."/>
            <person name="Hartog M."/>
            <person name="Hontelez J."/>
            <person name="Verver J."/>
            <person name="Yang W.-C."/>
            <person name="Schijlen E."/>
            <person name="Repin R."/>
            <person name="Schilthuizen M."/>
            <person name="Schranz E."/>
            <person name="Heidstra R."/>
            <person name="Miyata K."/>
            <person name="Fedorova E."/>
            <person name="Kohlen W."/>
            <person name="Bisseling T."/>
            <person name="Smit S."/>
            <person name="Geurts R."/>
        </authorList>
    </citation>
    <scope>NUCLEOTIDE SEQUENCE [LARGE SCALE GENOMIC DNA]</scope>
    <source>
        <strain evidence="2">cv. WU1-14</strain>
    </source>
</reference>
<protein>
    <submittedName>
        <fullName evidence="1">Uncharacterized protein</fullName>
    </submittedName>
</protein>
<evidence type="ECO:0000313" key="1">
    <source>
        <dbReference type="EMBL" id="PON33371.1"/>
    </source>
</evidence>
<feature type="non-terminal residue" evidence="1">
    <location>
        <position position="1"/>
    </location>
</feature>
<dbReference type="OrthoDB" id="10324382at2759"/>
<keyword evidence="2" id="KW-1185">Reference proteome</keyword>
<accession>A0A2P5AA06</accession>